<keyword evidence="3" id="KW-0645">Protease</keyword>
<dbReference type="Gene3D" id="3.40.50.1820">
    <property type="entry name" value="alpha/beta hydrolase"/>
    <property type="match status" value="1"/>
</dbReference>
<dbReference type="GO" id="GO:0004177">
    <property type="term" value="F:aminopeptidase activity"/>
    <property type="evidence" value="ECO:0007669"/>
    <property type="project" value="UniProtKB-KW"/>
</dbReference>
<evidence type="ECO:0000313" key="3">
    <source>
        <dbReference type="EMBL" id="SDN99977.1"/>
    </source>
</evidence>
<feature type="domain" description="Peptidase S9 prolyl oligopeptidase catalytic" evidence="2">
    <location>
        <begin position="430"/>
        <end position="641"/>
    </location>
</feature>
<protein>
    <submittedName>
        <fullName evidence="3">Dipeptidyl aminopeptidase/acylaminoacyl peptidase</fullName>
    </submittedName>
</protein>
<dbReference type="STRING" id="504798.SAMN05421871_103280"/>
<evidence type="ECO:0000313" key="4">
    <source>
        <dbReference type="Proteomes" id="UP000199651"/>
    </source>
</evidence>
<keyword evidence="3" id="KW-0378">Hydrolase</keyword>
<evidence type="ECO:0000259" key="2">
    <source>
        <dbReference type="Pfam" id="PF00326"/>
    </source>
</evidence>
<dbReference type="PANTHER" id="PTHR43056">
    <property type="entry name" value="PEPTIDASE S9 PROLYL OLIGOPEPTIDASE"/>
    <property type="match status" value="1"/>
</dbReference>
<dbReference type="EMBL" id="FNJB01000001">
    <property type="protein sequence ID" value="SDN99977.1"/>
    <property type="molecule type" value="Genomic_DNA"/>
</dbReference>
<keyword evidence="3" id="KW-0031">Aminopeptidase</keyword>
<proteinExistence type="predicted"/>
<organism evidence="3 4">
    <name type="scientific">Actinokineospora alba</name>
    <dbReference type="NCBI Taxonomy" id="504798"/>
    <lineage>
        <taxon>Bacteria</taxon>
        <taxon>Bacillati</taxon>
        <taxon>Actinomycetota</taxon>
        <taxon>Actinomycetes</taxon>
        <taxon>Pseudonocardiales</taxon>
        <taxon>Pseudonocardiaceae</taxon>
        <taxon>Actinokineospora</taxon>
    </lineage>
</organism>
<feature type="compositionally biased region" description="Basic and acidic residues" evidence="1">
    <location>
        <begin position="369"/>
        <end position="388"/>
    </location>
</feature>
<dbReference type="RefSeq" id="WP_091369588.1">
    <property type="nucleotide sequence ID" value="NZ_FNDV01000003.1"/>
</dbReference>
<evidence type="ECO:0000256" key="1">
    <source>
        <dbReference type="SAM" id="MobiDB-lite"/>
    </source>
</evidence>
<dbReference type="InterPro" id="IPR029058">
    <property type="entry name" value="AB_hydrolase_fold"/>
</dbReference>
<name>A0A1H0FZ90_9PSEU</name>
<dbReference type="SUPFAM" id="SSF53474">
    <property type="entry name" value="alpha/beta-Hydrolases"/>
    <property type="match status" value="1"/>
</dbReference>
<dbReference type="AlphaFoldDB" id="A0A1H0FZ90"/>
<dbReference type="InterPro" id="IPR001375">
    <property type="entry name" value="Peptidase_S9_cat"/>
</dbReference>
<dbReference type="Proteomes" id="UP000199651">
    <property type="component" value="Unassembled WGS sequence"/>
</dbReference>
<dbReference type="GO" id="GO:0006508">
    <property type="term" value="P:proteolysis"/>
    <property type="evidence" value="ECO:0007669"/>
    <property type="project" value="InterPro"/>
</dbReference>
<dbReference type="PANTHER" id="PTHR43056:SF5">
    <property type="entry name" value="PEPTIDASE S9 PROLYL OLIGOPEPTIDASE CATALYTIC DOMAIN-CONTAINING PROTEIN"/>
    <property type="match status" value="1"/>
</dbReference>
<dbReference type="OrthoDB" id="128799at2"/>
<accession>A0A1H0FZ90</accession>
<gene>
    <name evidence="3" type="ORF">SAMN05192558_101591</name>
</gene>
<feature type="region of interest" description="Disordered" evidence="1">
    <location>
        <begin position="363"/>
        <end position="388"/>
    </location>
</feature>
<dbReference type="SUPFAM" id="SSF69322">
    <property type="entry name" value="Tricorn protease domain 2"/>
    <property type="match status" value="1"/>
</dbReference>
<dbReference type="InterPro" id="IPR050585">
    <property type="entry name" value="Xaa-Pro_dipeptidyl-ppase/CocE"/>
</dbReference>
<dbReference type="Pfam" id="PF00326">
    <property type="entry name" value="Peptidase_S9"/>
    <property type="match status" value="1"/>
</dbReference>
<reference evidence="4" key="1">
    <citation type="submission" date="2016-10" db="EMBL/GenBank/DDBJ databases">
        <authorList>
            <person name="Varghese N."/>
            <person name="Submissions S."/>
        </authorList>
    </citation>
    <scope>NUCLEOTIDE SEQUENCE [LARGE SCALE GENOMIC DNA]</scope>
    <source>
        <strain evidence="4">IBRC-M 10655</strain>
    </source>
</reference>
<dbReference type="GO" id="GO:0008236">
    <property type="term" value="F:serine-type peptidase activity"/>
    <property type="evidence" value="ECO:0007669"/>
    <property type="project" value="InterPro"/>
</dbReference>
<sequence length="648" mass="70260">MDHVRSTAPYGTWPSPVDADSVAAGEALLEWVGFVGDEVWWTEVRPEDGGRNALMRHTGAGVVDALPGWDVRSRVIEYGGRPWGPTGDGIVFTHYADQRVYRWRPGAEPEPLSPESDEISLRYADFAVRGAEVWCLRETVFDPESTKVIRHLVALPLDGSAAADPDAVRVLAATHDFMTGPKVEPGGDRVAWLGWDHPAMPWDGTALMVADIRPDGTLGEPRQVLGGERESVTQVDWGTGGGTLYALSDPDGWWNLQTVHIGPGTESRSLCSRPEEFGEALWRIGLRWSLPLADGTVAVIHGTSGRDLGVLGADGSLRDIASPYTEWAYPATDGTRVAVVAAGPRHRRAVVLVDLAEGTTKVLRPPTGSHDEFTAVPTHRTDRGPDGSDVHSHVYPPTNPDFVAPAGELPPYVVFVHGGPTSRSHRIRNQEITYFTSRGIGVVDVQYRGSTGFGRAYREGLRGTWGVVDVADCATVARALVADGVAAANRIAIRGGSAGGWTAAVSLTTEPTLYRAAAIYYPVLDLEGWRTRGTHDFESRYLDGLVGPWPDRRAVYRDRSPVHHVDRITAPFVLFQGLDDTVCPPAQAERLLAGLAGSSDSARAVEHEYLTFEGEGHGFRRADTIARCLRAEMHLYGRALGFAPAEDL</sequence>
<keyword evidence="4" id="KW-1185">Reference proteome</keyword>